<accession>A0A914N177</accession>
<organism evidence="1 2">
    <name type="scientific">Meloidogyne incognita</name>
    <name type="common">Southern root-knot nematode worm</name>
    <name type="synonym">Oxyuris incognita</name>
    <dbReference type="NCBI Taxonomy" id="6306"/>
    <lineage>
        <taxon>Eukaryota</taxon>
        <taxon>Metazoa</taxon>
        <taxon>Ecdysozoa</taxon>
        <taxon>Nematoda</taxon>
        <taxon>Chromadorea</taxon>
        <taxon>Rhabditida</taxon>
        <taxon>Tylenchina</taxon>
        <taxon>Tylenchomorpha</taxon>
        <taxon>Tylenchoidea</taxon>
        <taxon>Meloidogynidae</taxon>
        <taxon>Meloidogyninae</taxon>
        <taxon>Meloidogyne</taxon>
        <taxon>Meloidogyne incognita group</taxon>
    </lineage>
</organism>
<proteinExistence type="predicted"/>
<name>A0A914N177_MELIC</name>
<keyword evidence="1" id="KW-1185">Reference proteome</keyword>
<dbReference type="Proteomes" id="UP000887563">
    <property type="component" value="Unplaced"/>
</dbReference>
<reference evidence="2" key="1">
    <citation type="submission" date="2022-11" db="UniProtKB">
        <authorList>
            <consortium name="WormBaseParasite"/>
        </authorList>
    </citation>
    <scope>IDENTIFICATION</scope>
</reference>
<sequence>MTFGRAFDGRPCCCCCRPCCCSCCSPCCCGGIISLQMVSMLLPALLLRMCWLWEKKNEMSSGY</sequence>
<evidence type="ECO:0000313" key="2">
    <source>
        <dbReference type="WBParaSite" id="Minc3s03147g32953"/>
    </source>
</evidence>
<dbReference type="AlphaFoldDB" id="A0A914N177"/>
<evidence type="ECO:0000313" key="1">
    <source>
        <dbReference type="Proteomes" id="UP000887563"/>
    </source>
</evidence>
<protein>
    <submittedName>
        <fullName evidence="2">Candidate secreted effector</fullName>
    </submittedName>
</protein>
<dbReference type="WBParaSite" id="Minc3s03147g32953">
    <property type="protein sequence ID" value="Minc3s03147g32953"/>
    <property type="gene ID" value="Minc3s03147g32953"/>
</dbReference>